<evidence type="ECO:0000313" key="11">
    <source>
        <dbReference type="Proteomes" id="UP001230051"/>
    </source>
</evidence>
<name>A0AAD8DEG5_ACIOX</name>
<keyword evidence="5" id="KW-0328">Glycosyltransferase</keyword>
<dbReference type="PANTHER" id="PTHR12867">
    <property type="entry name" value="GLYCOSYL TRANSFERASE-RELATED"/>
    <property type="match status" value="1"/>
</dbReference>
<dbReference type="GO" id="GO:0005783">
    <property type="term" value="C:endoplasmic reticulum"/>
    <property type="evidence" value="ECO:0007669"/>
    <property type="project" value="UniProtKB-SubCell"/>
</dbReference>
<accession>A0AAD8DEG5</accession>
<keyword evidence="11" id="KW-1185">Reference proteome</keyword>
<organism evidence="10 11">
    <name type="scientific">Acipenser oxyrinchus oxyrinchus</name>
    <dbReference type="NCBI Taxonomy" id="40147"/>
    <lineage>
        <taxon>Eukaryota</taxon>
        <taxon>Metazoa</taxon>
        <taxon>Chordata</taxon>
        <taxon>Craniata</taxon>
        <taxon>Vertebrata</taxon>
        <taxon>Euteleostomi</taxon>
        <taxon>Actinopterygii</taxon>
        <taxon>Chondrostei</taxon>
        <taxon>Acipenseriformes</taxon>
        <taxon>Acipenseridae</taxon>
        <taxon>Acipenser</taxon>
    </lineage>
</organism>
<dbReference type="GO" id="GO:0004577">
    <property type="term" value="F:N-acetylglucosaminyldiphosphodolichol N-acetylglucosaminyltransferase activity"/>
    <property type="evidence" value="ECO:0007669"/>
    <property type="project" value="UniProtKB-EC"/>
</dbReference>
<dbReference type="EMBL" id="JAGXEW010000015">
    <property type="protein sequence ID" value="KAK1163064.1"/>
    <property type="molecule type" value="Genomic_DNA"/>
</dbReference>
<dbReference type="AlphaFoldDB" id="A0AAD8DEG5"/>
<dbReference type="Proteomes" id="UP001230051">
    <property type="component" value="Unassembled WGS sequence"/>
</dbReference>
<feature type="domain" description="Glycosyl transferase family 28 C-terminal" evidence="8">
    <location>
        <begin position="4"/>
        <end position="145"/>
    </location>
</feature>
<evidence type="ECO:0000256" key="2">
    <source>
        <dbReference type="ARBA" id="ARBA00006962"/>
    </source>
</evidence>
<dbReference type="Gene3D" id="3.40.50.2000">
    <property type="entry name" value="Glycogen Phosphorylase B"/>
    <property type="match status" value="1"/>
</dbReference>
<evidence type="ECO:0000259" key="8">
    <source>
        <dbReference type="Pfam" id="PF04101"/>
    </source>
</evidence>
<evidence type="ECO:0000313" key="9">
    <source>
        <dbReference type="EMBL" id="KAK1163064.1"/>
    </source>
</evidence>
<keyword evidence="7" id="KW-0256">Endoplasmic reticulum</keyword>
<dbReference type="InterPro" id="IPR039042">
    <property type="entry name" value="Alg13-like"/>
</dbReference>
<keyword evidence="6" id="KW-0808">Transferase</keyword>
<evidence type="ECO:0000256" key="3">
    <source>
        <dbReference type="ARBA" id="ARBA00012614"/>
    </source>
</evidence>
<proteinExistence type="inferred from homology"/>
<dbReference type="InterPro" id="IPR007235">
    <property type="entry name" value="Glyco_trans_28_C"/>
</dbReference>
<comment type="caution">
    <text evidence="10">The sequence shown here is derived from an EMBL/GenBank/DDBJ whole genome shotgun (WGS) entry which is preliminary data.</text>
</comment>
<dbReference type="PANTHER" id="PTHR12867:SF6">
    <property type="entry name" value="N-ACETYLGLUCOSAMINYLDIPHOSPHODOLICHOL N-ACETYLGLUCOSAMINYLTRANSFERASE"/>
    <property type="match status" value="1"/>
</dbReference>
<dbReference type="EMBL" id="JAGXEW010000010">
    <property type="protein sequence ID" value="KAK1167541.1"/>
    <property type="molecule type" value="Genomic_DNA"/>
</dbReference>
<dbReference type="GO" id="GO:0006488">
    <property type="term" value="P:dolichol-linked oligosaccharide biosynthetic process"/>
    <property type="evidence" value="ECO:0007669"/>
    <property type="project" value="InterPro"/>
</dbReference>
<reference evidence="10" key="1">
    <citation type="submission" date="2022-02" db="EMBL/GenBank/DDBJ databases">
        <title>Atlantic sturgeon de novo genome assembly.</title>
        <authorList>
            <person name="Stock M."/>
            <person name="Klopp C."/>
            <person name="Guiguen Y."/>
            <person name="Cabau C."/>
            <person name="Parinello H."/>
            <person name="Santidrian Yebra-Pimentel E."/>
            <person name="Kuhl H."/>
            <person name="Dirks R.P."/>
            <person name="Guessner J."/>
            <person name="Wuertz S."/>
            <person name="Du K."/>
            <person name="Schartl M."/>
        </authorList>
    </citation>
    <scope>NUCLEOTIDE SEQUENCE</scope>
    <source>
        <strain evidence="10">STURGEONOMICS-FGT-2020</strain>
        <tissue evidence="10">Whole blood</tissue>
    </source>
</reference>
<sequence>MKSVFVTVGTTSFDELISCFTSEDVIQALRELGYGRLVLQIGRGAVEPAPYSSAEFTLEVFRYKDSITEEIRTADLVISHAGAGSCLETLGAGTPLLVVVNDQLMNNHQLELARQLHRDGHLYYCTCRTLSDTLKTMDLSALNPFLPGQTEKFATFLDKAVGLQ</sequence>
<comment type="subcellular location">
    <subcellularLocation>
        <location evidence="1">Endoplasmic reticulum</location>
    </subcellularLocation>
</comment>
<evidence type="ECO:0000256" key="7">
    <source>
        <dbReference type="ARBA" id="ARBA00022824"/>
    </source>
</evidence>
<dbReference type="SUPFAM" id="SSF53756">
    <property type="entry name" value="UDP-Glycosyltransferase/glycogen phosphorylase"/>
    <property type="match status" value="1"/>
</dbReference>
<comment type="similarity">
    <text evidence="2">Belongs to the glycosyltransferase 28 family.</text>
</comment>
<evidence type="ECO:0000256" key="1">
    <source>
        <dbReference type="ARBA" id="ARBA00004240"/>
    </source>
</evidence>
<evidence type="ECO:0000313" key="10">
    <source>
        <dbReference type="EMBL" id="KAK1167541.1"/>
    </source>
</evidence>
<evidence type="ECO:0000256" key="6">
    <source>
        <dbReference type="ARBA" id="ARBA00022679"/>
    </source>
</evidence>
<evidence type="ECO:0000256" key="4">
    <source>
        <dbReference type="ARBA" id="ARBA00017468"/>
    </source>
</evidence>
<evidence type="ECO:0000256" key="5">
    <source>
        <dbReference type="ARBA" id="ARBA00022676"/>
    </source>
</evidence>
<protein>
    <recommendedName>
        <fullName evidence="4">UDP-N-acetylglucosamine transferase subunit ALG13</fullName>
        <ecNumber evidence="3">2.4.1.141</ecNumber>
    </recommendedName>
</protein>
<gene>
    <name evidence="10" type="ORF">AOXY_G12334</name>
    <name evidence="9" type="ORF">AOXY_G16426</name>
</gene>
<dbReference type="EC" id="2.4.1.141" evidence="3"/>
<dbReference type="Pfam" id="PF04101">
    <property type="entry name" value="Glyco_tran_28_C"/>
    <property type="match status" value="1"/>
</dbReference>